<comment type="caution">
    <text evidence="1">The sequence shown here is derived from an EMBL/GenBank/DDBJ whole genome shotgun (WGS) entry which is preliminary data.</text>
</comment>
<sequence length="24" mass="2514">MNTGSPKVYKTTEGDVLFAPAGTE</sequence>
<evidence type="ECO:0000313" key="1">
    <source>
        <dbReference type="EMBL" id="MCI86483.1"/>
    </source>
</evidence>
<name>A0A392VG86_9FABA</name>
<reference evidence="1 2" key="1">
    <citation type="journal article" date="2018" name="Front. Plant Sci.">
        <title>Red Clover (Trifolium pratense) and Zigzag Clover (T. medium) - A Picture of Genomic Similarities and Differences.</title>
        <authorList>
            <person name="Dluhosova J."/>
            <person name="Istvanek J."/>
            <person name="Nedelnik J."/>
            <person name="Repkova J."/>
        </authorList>
    </citation>
    <scope>NUCLEOTIDE SEQUENCE [LARGE SCALE GENOMIC DNA]</scope>
    <source>
        <strain evidence="2">cv. 10/8</strain>
        <tissue evidence="1">Leaf</tissue>
    </source>
</reference>
<organism evidence="1 2">
    <name type="scientific">Trifolium medium</name>
    <dbReference type="NCBI Taxonomy" id="97028"/>
    <lineage>
        <taxon>Eukaryota</taxon>
        <taxon>Viridiplantae</taxon>
        <taxon>Streptophyta</taxon>
        <taxon>Embryophyta</taxon>
        <taxon>Tracheophyta</taxon>
        <taxon>Spermatophyta</taxon>
        <taxon>Magnoliopsida</taxon>
        <taxon>eudicotyledons</taxon>
        <taxon>Gunneridae</taxon>
        <taxon>Pentapetalae</taxon>
        <taxon>rosids</taxon>
        <taxon>fabids</taxon>
        <taxon>Fabales</taxon>
        <taxon>Fabaceae</taxon>
        <taxon>Papilionoideae</taxon>
        <taxon>50 kb inversion clade</taxon>
        <taxon>NPAAA clade</taxon>
        <taxon>Hologalegina</taxon>
        <taxon>IRL clade</taxon>
        <taxon>Trifolieae</taxon>
        <taxon>Trifolium</taxon>
    </lineage>
</organism>
<dbReference type="EMBL" id="LXQA011141902">
    <property type="protein sequence ID" value="MCI86483.1"/>
    <property type="molecule type" value="Genomic_DNA"/>
</dbReference>
<dbReference type="AlphaFoldDB" id="A0A392VG86"/>
<accession>A0A392VG86</accession>
<dbReference type="Proteomes" id="UP000265520">
    <property type="component" value="Unassembled WGS sequence"/>
</dbReference>
<feature type="non-terminal residue" evidence="1">
    <location>
        <position position="24"/>
    </location>
</feature>
<proteinExistence type="predicted"/>
<evidence type="ECO:0000313" key="2">
    <source>
        <dbReference type="Proteomes" id="UP000265520"/>
    </source>
</evidence>
<keyword evidence="2" id="KW-1185">Reference proteome</keyword>
<protein>
    <submittedName>
        <fullName evidence="1">Uncharacterized protein</fullName>
    </submittedName>
</protein>